<dbReference type="InterPro" id="IPR027246">
    <property type="entry name" value="Porin_Euk/Tom40"/>
</dbReference>
<dbReference type="GO" id="GO:0005741">
    <property type="term" value="C:mitochondrial outer membrane"/>
    <property type="evidence" value="ECO:0007669"/>
    <property type="project" value="UniProtKB-SubCell"/>
</dbReference>
<keyword evidence="8" id="KW-0626">Porin</keyword>
<keyword evidence="6" id="KW-1000">Mitochondrion outer membrane</keyword>
<keyword evidence="9" id="KW-0496">Mitochondrion</keyword>
<gene>
    <name evidence="11" type="ORF">O0I10_008169</name>
</gene>
<comment type="caution">
    <text evidence="11">The sequence shown here is derived from an EMBL/GenBank/DDBJ whole genome shotgun (WGS) entry which is preliminary data.</text>
</comment>
<dbReference type="InterPro" id="IPR023614">
    <property type="entry name" value="Porin_dom_sf"/>
</dbReference>
<dbReference type="Gene3D" id="2.40.160.10">
    <property type="entry name" value="Porin"/>
    <property type="match status" value="1"/>
</dbReference>
<keyword evidence="12" id="KW-1185">Reference proteome</keyword>
<evidence type="ECO:0000313" key="12">
    <source>
        <dbReference type="Proteomes" id="UP001234581"/>
    </source>
</evidence>
<evidence type="ECO:0000256" key="5">
    <source>
        <dbReference type="ARBA" id="ARBA00022692"/>
    </source>
</evidence>
<comment type="subcellular location">
    <subcellularLocation>
        <location evidence="1">Mitochondrion outer membrane</location>
    </subcellularLocation>
</comment>
<evidence type="ECO:0000256" key="1">
    <source>
        <dbReference type="ARBA" id="ARBA00004294"/>
    </source>
</evidence>
<keyword evidence="5" id="KW-0812">Transmembrane</keyword>
<dbReference type="GO" id="GO:0008308">
    <property type="term" value="F:voltage-gated monoatomic anion channel activity"/>
    <property type="evidence" value="ECO:0007669"/>
    <property type="project" value="InterPro"/>
</dbReference>
<evidence type="ECO:0008006" key="13">
    <source>
        <dbReference type="Google" id="ProtNLM"/>
    </source>
</evidence>
<comment type="similarity">
    <text evidence="2">Belongs to the eukaryotic mitochondrial porin family.</text>
</comment>
<dbReference type="PRINTS" id="PR00185">
    <property type="entry name" value="EUKARYTPORIN"/>
</dbReference>
<dbReference type="InterPro" id="IPR001925">
    <property type="entry name" value="Porin_Euk"/>
</dbReference>
<dbReference type="PANTHER" id="PTHR11743:SF70">
    <property type="entry name" value="GH26960P-RELATED"/>
    <property type="match status" value="1"/>
</dbReference>
<keyword evidence="10" id="KW-0472">Membrane</keyword>
<evidence type="ECO:0000256" key="8">
    <source>
        <dbReference type="ARBA" id="ARBA00023114"/>
    </source>
</evidence>
<evidence type="ECO:0000256" key="9">
    <source>
        <dbReference type="ARBA" id="ARBA00023128"/>
    </source>
</evidence>
<dbReference type="CDD" id="cd07306">
    <property type="entry name" value="Porin3_VDAC"/>
    <property type="match status" value="1"/>
</dbReference>
<name>A0AAD7V1W6_9FUNG</name>
<protein>
    <recommendedName>
        <fullName evidence="13">Voltage-dependent ion-selective channel</fullName>
    </recommendedName>
</protein>
<evidence type="ECO:0000256" key="10">
    <source>
        <dbReference type="ARBA" id="ARBA00023136"/>
    </source>
</evidence>
<dbReference type="GeneID" id="83215576"/>
<dbReference type="PANTHER" id="PTHR11743">
    <property type="entry name" value="VOLTAGE-DEPENDENT ANION-SELECTIVE CHANNEL"/>
    <property type="match status" value="1"/>
</dbReference>
<organism evidence="11 12">
    <name type="scientific">Lichtheimia ornata</name>
    <dbReference type="NCBI Taxonomy" id="688661"/>
    <lineage>
        <taxon>Eukaryota</taxon>
        <taxon>Fungi</taxon>
        <taxon>Fungi incertae sedis</taxon>
        <taxon>Mucoromycota</taxon>
        <taxon>Mucoromycotina</taxon>
        <taxon>Mucoromycetes</taxon>
        <taxon>Mucorales</taxon>
        <taxon>Lichtheimiaceae</taxon>
        <taxon>Lichtheimia</taxon>
    </lineage>
</organism>
<keyword evidence="7" id="KW-0406">Ion transport</keyword>
<evidence type="ECO:0000313" key="11">
    <source>
        <dbReference type="EMBL" id="KAJ8656156.1"/>
    </source>
</evidence>
<evidence type="ECO:0000256" key="2">
    <source>
        <dbReference type="ARBA" id="ARBA00007780"/>
    </source>
</evidence>
<keyword evidence="3" id="KW-0813">Transport</keyword>
<dbReference type="Pfam" id="PF01459">
    <property type="entry name" value="Porin_3"/>
    <property type="match status" value="1"/>
</dbReference>
<dbReference type="GO" id="GO:0015288">
    <property type="term" value="F:porin activity"/>
    <property type="evidence" value="ECO:0007669"/>
    <property type="project" value="UniProtKB-KW"/>
</dbReference>
<proteinExistence type="inferred from homology"/>
<keyword evidence="4" id="KW-1134">Transmembrane beta strand</keyword>
<dbReference type="GO" id="GO:0046930">
    <property type="term" value="C:pore complex"/>
    <property type="evidence" value="ECO:0007669"/>
    <property type="project" value="UniProtKB-KW"/>
</dbReference>
<dbReference type="EMBL" id="JARTCD010000042">
    <property type="protein sequence ID" value="KAJ8656156.1"/>
    <property type="molecule type" value="Genomic_DNA"/>
</dbReference>
<evidence type="ECO:0000256" key="4">
    <source>
        <dbReference type="ARBA" id="ARBA00022452"/>
    </source>
</evidence>
<dbReference type="Proteomes" id="UP001234581">
    <property type="component" value="Unassembled WGS sequence"/>
</dbReference>
<dbReference type="FunFam" id="2.40.160.10:FF:000012">
    <property type="entry name" value="Voltage-dependent anion-selective channel"/>
    <property type="match status" value="1"/>
</dbReference>
<evidence type="ECO:0000256" key="3">
    <source>
        <dbReference type="ARBA" id="ARBA00022448"/>
    </source>
</evidence>
<evidence type="ECO:0000256" key="6">
    <source>
        <dbReference type="ARBA" id="ARBA00022787"/>
    </source>
</evidence>
<dbReference type="AlphaFoldDB" id="A0AAD7V1W6"/>
<reference evidence="11 12" key="1">
    <citation type="submission" date="2023-03" db="EMBL/GenBank/DDBJ databases">
        <title>Genome sequence of Lichtheimia ornata CBS 291.66.</title>
        <authorList>
            <person name="Mohabir J.T."/>
            <person name="Shea T.P."/>
            <person name="Kurbessoian T."/>
            <person name="Berby B."/>
            <person name="Fontaine J."/>
            <person name="Livny J."/>
            <person name="Gnirke A."/>
            <person name="Stajich J.E."/>
            <person name="Cuomo C.A."/>
        </authorList>
    </citation>
    <scope>NUCLEOTIDE SEQUENCE [LARGE SCALE GENOMIC DNA]</scope>
    <source>
        <strain evidence="11">CBS 291.66</strain>
    </source>
</reference>
<evidence type="ECO:0000256" key="7">
    <source>
        <dbReference type="ARBA" id="ARBA00023065"/>
    </source>
</evidence>
<dbReference type="RefSeq" id="XP_058341069.1">
    <property type="nucleotide sequence ID" value="XM_058488176.1"/>
</dbReference>
<sequence length="352" mass="38580">MREITSHHVLEAFNVAKLALPAIHTLIHRHLAIALYAVCSPKRYIQEDRHYAGGQEHPFLLAPCFMTLGRFVYLAFNDIGKPAKDLLTKDYPVGGVKLEVKTTTSHGVTFKVNGQRDLRSGLVLGDIEAKYTDKATGIAITKAWTTANHVNSKIELDNNLAKGLKVELLTSLLPSIKDKAFKVNATYKQPHCHTVATMDVLKNHLHITSVTGQNGFALGGEMSINTRDGKVLRYSSAFGYSNREYSLALHATNNLQSYAASYYHRINPQVEASGKAMWDAQGSNVVVLEVGCKYQVDKSAFVKGRISNAGMLGIAYNQTVRPGIKLNMGASVDTTRLNENAHKLGIAITMGN</sequence>
<accession>A0AAD7V1W6</accession>